<proteinExistence type="predicted"/>
<sequence length="90" mass="9986">MRSSSTSGKPGVVEPRVPLVEEVHFSYFRETEGSRTKGASGRESAVLLFQGNQGYVMGMQLAPHNQSHQLREIKPPSWIQTIRGPLSVYS</sequence>
<dbReference type="AlphaFoldDB" id="A0ABD0L0W6"/>
<protein>
    <submittedName>
        <fullName evidence="1">Uncharacterized protein</fullName>
    </submittedName>
</protein>
<reference evidence="1 2" key="1">
    <citation type="journal article" date="2023" name="Sci. Data">
        <title>Genome assembly of the Korean intertidal mud-creeper Batillaria attramentaria.</title>
        <authorList>
            <person name="Patra A.K."/>
            <person name="Ho P.T."/>
            <person name="Jun S."/>
            <person name="Lee S.J."/>
            <person name="Kim Y."/>
            <person name="Won Y.J."/>
        </authorList>
    </citation>
    <scope>NUCLEOTIDE SEQUENCE [LARGE SCALE GENOMIC DNA]</scope>
    <source>
        <strain evidence="1">Wonlab-2016</strain>
    </source>
</reference>
<evidence type="ECO:0000313" key="1">
    <source>
        <dbReference type="EMBL" id="KAK7492760.1"/>
    </source>
</evidence>
<dbReference type="Proteomes" id="UP001519460">
    <property type="component" value="Unassembled WGS sequence"/>
</dbReference>
<gene>
    <name evidence="1" type="ORF">BaRGS_00016065</name>
</gene>
<organism evidence="1 2">
    <name type="scientific">Batillaria attramentaria</name>
    <dbReference type="NCBI Taxonomy" id="370345"/>
    <lineage>
        <taxon>Eukaryota</taxon>
        <taxon>Metazoa</taxon>
        <taxon>Spiralia</taxon>
        <taxon>Lophotrochozoa</taxon>
        <taxon>Mollusca</taxon>
        <taxon>Gastropoda</taxon>
        <taxon>Caenogastropoda</taxon>
        <taxon>Sorbeoconcha</taxon>
        <taxon>Cerithioidea</taxon>
        <taxon>Batillariidae</taxon>
        <taxon>Batillaria</taxon>
    </lineage>
</organism>
<accession>A0ABD0L0W6</accession>
<keyword evidence="2" id="KW-1185">Reference proteome</keyword>
<dbReference type="EMBL" id="JACVVK020000100">
    <property type="protein sequence ID" value="KAK7492760.1"/>
    <property type="molecule type" value="Genomic_DNA"/>
</dbReference>
<comment type="caution">
    <text evidence="1">The sequence shown here is derived from an EMBL/GenBank/DDBJ whole genome shotgun (WGS) entry which is preliminary data.</text>
</comment>
<name>A0ABD0L0W6_9CAEN</name>
<evidence type="ECO:0000313" key="2">
    <source>
        <dbReference type="Proteomes" id="UP001519460"/>
    </source>
</evidence>